<gene>
    <name evidence="1" type="ORF">Scaly_3021900</name>
</gene>
<proteinExistence type="predicted"/>
<evidence type="ECO:0008006" key="2">
    <source>
        <dbReference type="Google" id="ProtNLM"/>
    </source>
</evidence>
<evidence type="ECO:0000313" key="1">
    <source>
        <dbReference type="EMBL" id="KAL0302748.1"/>
    </source>
</evidence>
<comment type="caution">
    <text evidence="1">The sequence shown here is derived from an EMBL/GenBank/DDBJ whole genome shotgun (WGS) entry which is preliminary data.</text>
</comment>
<dbReference type="Pfam" id="PF02992">
    <property type="entry name" value="Transposase_21"/>
    <property type="match status" value="1"/>
</dbReference>
<name>A0AAW2K8H8_9LAMI</name>
<dbReference type="AlphaFoldDB" id="A0AAW2K8H8"/>
<sequence length="121" mass="13988">MSSKTTSDMRWHAKKFIDVQGSLSHPGDSVAWKDFDKQYSDFARDPRNIRLGLATDGFNPFRNMSTSYSMWPIIVIPYNMPLYNCVKDEFFMMLLLIPGPHAPGKDIDVYLRPLINELNEL</sequence>
<dbReference type="InterPro" id="IPR004242">
    <property type="entry name" value="Transposase_21"/>
</dbReference>
<organism evidence="1">
    <name type="scientific">Sesamum calycinum</name>
    <dbReference type="NCBI Taxonomy" id="2727403"/>
    <lineage>
        <taxon>Eukaryota</taxon>
        <taxon>Viridiplantae</taxon>
        <taxon>Streptophyta</taxon>
        <taxon>Embryophyta</taxon>
        <taxon>Tracheophyta</taxon>
        <taxon>Spermatophyta</taxon>
        <taxon>Magnoliopsida</taxon>
        <taxon>eudicotyledons</taxon>
        <taxon>Gunneridae</taxon>
        <taxon>Pentapetalae</taxon>
        <taxon>asterids</taxon>
        <taxon>lamiids</taxon>
        <taxon>Lamiales</taxon>
        <taxon>Pedaliaceae</taxon>
        <taxon>Sesamum</taxon>
    </lineage>
</organism>
<protein>
    <recommendedName>
        <fullName evidence="2">Transposase</fullName>
    </recommendedName>
</protein>
<dbReference type="EMBL" id="JACGWM010000508">
    <property type="protein sequence ID" value="KAL0302748.1"/>
    <property type="molecule type" value="Genomic_DNA"/>
</dbReference>
<accession>A0AAW2K8H8</accession>
<reference evidence="1" key="2">
    <citation type="journal article" date="2024" name="Plant">
        <title>Genomic evolution and insights into agronomic trait innovations of Sesamum species.</title>
        <authorList>
            <person name="Miao H."/>
            <person name="Wang L."/>
            <person name="Qu L."/>
            <person name="Liu H."/>
            <person name="Sun Y."/>
            <person name="Le M."/>
            <person name="Wang Q."/>
            <person name="Wei S."/>
            <person name="Zheng Y."/>
            <person name="Lin W."/>
            <person name="Duan Y."/>
            <person name="Cao H."/>
            <person name="Xiong S."/>
            <person name="Wang X."/>
            <person name="Wei L."/>
            <person name="Li C."/>
            <person name="Ma Q."/>
            <person name="Ju M."/>
            <person name="Zhao R."/>
            <person name="Li G."/>
            <person name="Mu C."/>
            <person name="Tian Q."/>
            <person name="Mei H."/>
            <person name="Zhang T."/>
            <person name="Gao T."/>
            <person name="Zhang H."/>
        </authorList>
    </citation>
    <scope>NUCLEOTIDE SEQUENCE</scope>
    <source>
        <strain evidence="1">KEN8</strain>
    </source>
</reference>
<reference evidence="1" key="1">
    <citation type="submission" date="2020-06" db="EMBL/GenBank/DDBJ databases">
        <authorList>
            <person name="Li T."/>
            <person name="Hu X."/>
            <person name="Zhang T."/>
            <person name="Song X."/>
            <person name="Zhang H."/>
            <person name="Dai N."/>
            <person name="Sheng W."/>
            <person name="Hou X."/>
            <person name="Wei L."/>
        </authorList>
    </citation>
    <scope>NUCLEOTIDE SEQUENCE</scope>
    <source>
        <strain evidence="1">KEN8</strain>
        <tissue evidence="1">Leaf</tissue>
    </source>
</reference>